<dbReference type="OrthoDB" id="117690at2759"/>
<evidence type="ECO:0000256" key="3">
    <source>
        <dbReference type="ARBA" id="ARBA00022771"/>
    </source>
</evidence>
<evidence type="ECO:0000313" key="8">
    <source>
        <dbReference type="Proteomes" id="UP000299102"/>
    </source>
</evidence>
<dbReference type="GO" id="GO:0008270">
    <property type="term" value="F:zinc ion binding"/>
    <property type="evidence" value="ECO:0007669"/>
    <property type="project" value="UniProtKB-KW"/>
</dbReference>
<reference evidence="7 8" key="1">
    <citation type="journal article" date="2019" name="Commun. Biol.">
        <title>The bagworm genome reveals a unique fibroin gene that provides high tensile strength.</title>
        <authorList>
            <person name="Kono N."/>
            <person name="Nakamura H."/>
            <person name="Ohtoshi R."/>
            <person name="Tomita M."/>
            <person name="Numata K."/>
            <person name="Arakawa K."/>
        </authorList>
    </citation>
    <scope>NUCLEOTIDE SEQUENCE [LARGE SCALE GENOMIC DNA]</scope>
</reference>
<evidence type="ECO:0000256" key="1">
    <source>
        <dbReference type="ARBA" id="ARBA00004123"/>
    </source>
</evidence>
<keyword evidence="3" id="KW-0863">Zinc-finger</keyword>
<dbReference type="InterPro" id="IPR052035">
    <property type="entry name" value="ZnF_BED_domain_contain"/>
</dbReference>
<keyword evidence="4" id="KW-0862">Zinc</keyword>
<dbReference type="EMBL" id="BGZK01000402">
    <property type="protein sequence ID" value="GBP41625.1"/>
    <property type="molecule type" value="Genomic_DNA"/>
</dbReference>
<evidence type="ECO:0000256" key="5">
    <source>
        <dbReference type="ARBA" id="ARBA00023242"/>
    </source>
</evidence>
<comment type="caution">
    <text evidence="7">The sequence shown here is derived from an EMBL/GenBank/DDBJ whole genome shotgun (WGS) entry which is preliminary data.</text>
</comment>
<feature type="domain" description="HAT C-terminal dimerisation" evidence="6">
    <location>
        <begin position="388"/>
        <end position="464"/>
    </location>
</feature>
<dbReference type="STRING" id="151549.A0A4C1VUX8"/>
<keyword evidence="5" id="KW-0539">Nucleus</keyword>
<dbReference type="Proteomes" id="UP000299102">
    <property type="component" value="Unassembled WGS sequence"/>
</dbReference>
<evidence type="ECO:0000313" key="7">
    <source>
        <dbReference type="EMBL" id="GBP41625.1"/>
    </source>
</evidence>
<evidence type="ECO:0000256" key="4">
    <source>
        <dbReference type="ARBA" id="ARBA00022833"/>
    </source>
</evidence>
<organism evidence="7 8">
    <name type="scientific">Eumeta variegata</name>
    <name type="common">Bagworm moth</name>
    <name type="synonym">Eumeta japonica</name>
    <dbReference type="NCBI Taxonomy" id="151549"/>
    <lineage>
        <taxon>Eukaryota</taxon>
        <taxon>Metazoa</taxon>
        <taxon>Ecdysozoa</taxon>
        <taxon>Arthropoda</taxon>
        <taxon>Hexapoda</taxon>
        <taxon>Insecta</taxon>
        <taxon>Pterygota</taxon>
        <taxon>Neoptera</taxon>
        <taxon>Endopterygota</taxon>
        <taxon>Lepidoptera</taxon>
        <taxon>Glossata</taxon>
        <taxon>Ditrysia</taxon>
        <taxon>Tineoidea</taxon>
        <taxon>Psychidae</taxon>
        <taxon>Oiketicinae</taxon>
        <taxon>Eumeta</taxon>
    </lineage>
</organism>
<evidence type="ECO:0000259" key="6">
    <source>
        <dbReference type="Pfam" id="PF05699"/>
    </source>
</evidence>
<comment type="subcellular location">
    <subcellularLocation>
        <location evidence="1">Nucleus</location>
    </subcellularLocation>
</comment>
<dbReference type="GO" id="GO:0005634">
    <property type="term" value="C:nucleus"/>
    <property type="evidence" value="ECO:0007669"/>
    <property type="project" value="UniProtKB-SubCell"/>
</dbReference>
<name>A0A4C1VUX8_EUMVA</name>
<dbReference type="Pfam" id="PF05699">
    <property type="entry name" value="Dimer_Tnp_hAT"/>
    <property type="match status" value="1"/>
</dbReference>
<dbReference type="PANTHER" id="PTHR46481">
    <property type="entry name" value="ZINC FINGER BED DOMAIN-CONTAINING PROTEIN 4"/>
    <property type="match status" value="1"/>
</dbReference>
<dbReference type="PANTHER" id="PTHR46481:SF10">
    <property type="entry name" value="ZINC FINGER BED DOMAIN-CONTAINING PROTEIN 39"/>
    <property type="match status" value="1"/>
</dbReference>
<keyword evidence="2" id="KW-0479">Metal-binding</keyword>
<proteinExistence type="predicted"/>
<protein>
    <submittedName>
        <fullName evidence="7">Zinc finger BED domain-containing protein 1</fullName>
    </submittedName>
</protein>
<sequence length="471" mass="54071">MSNTLLDAHYSEVQKKLKEELEKAKYVSITTDGWTSRATTSYQAVTAHYLLNWELKSALLGCFECHERHTAEYIKNELNRLLSHWNIQNKIFVCVTDNAANMKAAIRLTNYEHLPCVAHTLNLVVRAGLQDSGLGELIKKIKAVVEHFHRSPIATKKLIAMQEQLRPNQKPLKLKMDVLTRWNSTLDMIERICSLQEPLEASLGILHNPVENLSEDEWQALPEIIKILKPFKQLTEEMSSEKKVTVSMILASTESMITIFHNLDKNIITDIGKKLANKIITEFKSRFKNCYRHPVLSKAALLDPRFKKLAFRFDASSYESVKDALKTELQNEFNVHKQSKEPNENESTLAIFTGFTDAGNDSIWKDFDALATSESTSNSIVSSSIITIRQYLEERIIPRNECPLKWWQARAILYPELSNLVEKYLSVMVTSVPSERTFSKSGQILSERRSSIQPKRMEKILFLNINQRFLP</sequence>
<dbReference type="SUPFAM" id="SSF53098">
    <property type="entry name" value="Ribonuclease H-like"/>
    <property type="match status" value="1"/>
</dbReference>
<dbReference type="GO" id="GO:0046983">
    <property type="term" value="F:protein dimerization activity"/>
    <property type="evidence" value="ECO:0007669"/>
    <property type="project" value="InterPro"/>
</dbReference>
<accession>A0A4C1VUX8</accession>
<evidence type="ECO:0000256" key="2">
    <source>
        <dbReference type="ARBA" id="ARBA00022723"/>
    </source>
</evidence>
<keyword evidence="8" id="KW-1185">Reference proteome</keyword>
<dbReference type="InterPro" id="IPR008906">
    <property type="entry name" value="HATC_C_dom"/>
</dbReference>
<gene>
    <name evidence="7" type="primary">ZBED1</name>
    <name evidence="7" type="ORF">EVAR_34058_1</name>
</gene>
<dbReference type="AlphaFoldDB" id="A0A4C1VUX8"/>
<dbReference type="InterPro" id="IPR012337">
    <property type="entry name" value="RNaseH-like_sf"/>
</dbReference>